<keyword evidence="2" id="KW-1185">Reference proteome</keyword>
<name>A0ABS7X304_9GAMM</name>
<dbReference type="EMBL" id="JAGXFD010000003">
    <property type="protein sequence ID" value="MBZ9569270.1"/>
    <property type="molecule type" value="Genomic_DNA"/>
</dbReference>
<dbReference type="RefSeq" id="WP_224416872.1">
    <property type="nucleotide sequence ID" value="NZ_JAGXFC010000003.1"/>
</dbReference>
<reference evidence="1 2" key="1">
    <citation type="submission" date="2021-05" db="EMBL/GenBank/DDBJ databases">
        <title>Petroleum and Energy Research Collection (APPE): ex situ preservation of microbial diversity associated with the oil industry and exploitation of its biotechnological potential.</title>
        <authorList>
            <person name="Paixao C.T.M."/>
            <person name="Gomes M.B."/>
            <person name="Oliveira V.M."/>
        </authorList>
    </citation>
    <scope>NUCLEOTIDE SEQUENCE [LARGE SCALE GENOMIC DNA]</scope>
    <source>
        <strain evidence="1 2">LIT2</strain>
    </source>
</reference>
<accession>A0ABS7X304</accession>
<dbReference type="Proteomes" id="UP001319883">
    <property type="component" value="Unassembled WGS sequence"/>
</dbReference>
<gene>
    <name evidence="1" type="ORF">KGQ91_16500</name>
</gene>
<evidence type="ECO:0000313" key="2">
    <source>
        <dbReference type="Proteomes" id="UP001319883"/>
    </source>
</evidence>
<sequence>MSTEVLHRIDRPFANGVIEVYGEPDMGWYEWRILERGAVIHDTRDAGYGSPGIALRDALNHDEPLHQGSAQERALDALANLASVLQGSPDGDHVAGMIREAMDTIDGYGKWPTPEDLSEEFKANVATWQYKGNLWGGLHIVRDVSGAIHPMVADYVHLETMHSGGLYDSWAAAFAAFGAALDAWGK</sequence>
<proteinExistence type="predicted"/>
<protein>
    <submittedName>
        <fullName evidence="1">Uncharacterized protein</fullName>
    </submittedName>
</protein>
<evidence type="ECO:0000313" key="1">
    <source>
        <dbReference type="EMBL" id="MBZ9569270.1"/>
    </source>
</evidence>
<comment type="caution">
    <text evidence="1">The sequence shown here is derived from an EMBL/GenBank/DDBJ whole genome shotgun (WGS) entry which is preliminary data.</text>
</comment>
<organism evidence="1 2">
    <name type="scientific">Modicisalibacter tunisiensis</name>
    <dbReference type="NCBI Taxonomy" id="390637"/>
    <lineage>
        <taxon>Bacteria</taxon>
        <taxon>Pseudomonadati</taxon>
        <taxon>Pseudomonadota</taxon>
        <taxon>Gammaproteobacteria</taxon>
        <taxon>Oceanospirillales</taxon>
        <taxon>Halomonadaceae</taxon>
        <taxon>Modicisalibacter</taxon>
    </lineage>
</organism>